<dbReference type="EMBL" id="MIGC01003200">
    <property type="protein sequence ID" value="PHJ19805.1"/>
    <property type="molecule type" value="Genomic_DNA"/>
</dbReference>
<keyword evidence="3" id="KW-1133">Transmembrane helix</keyword>
<dbReference type="PANTHER" id="PTHR13947">
    <property type="entry name" value="GNAT FAMILY N-ACETYLTRANSFERASE"/>
    <property type="match status" value="1"/>
</dbReference>
<dbReference type="PANTHER" id="PTHR13947:SF37">
    <property type="entry name" value="LD18367P"/>
    <property type="match status" value="1"/>
</dbReference>
<feature type="compositionally biased region" description="Polar residues" evidence="2">
    <location>
        <begin position="156"/>
        <end position="170"/>
    </location>
</feature>
<dbReference type="Gene3D" id="3.40.630.30">
    <property type="match status" value="1"/>
</dbReference>
<gene>
    <name evidence="5" type="ORF">CSUI_006363</name>
</gene>
<keyword evidence="3" id="KW-0472">Membrane</keyword>
<dbReference type="PROSITE" id="PS51186">
    <property type="entry name" value="GNAT"/>
    <property type="match status" value="1"/>
</dbReference>
<accession>A0A2C6KU81</accession>
<feature type="compositionally biased region" description="Low complexity" evidence="2">
    <location>
        <begin position="10"/>
        <end position="22"/>
    </location>
</feature>
<sequence length="553" mass="59859">MQPAASGDHSSLVPPSLSIPPSLHDHGQADTASQHSSVRSEHFSSPPSAPSMSPSDSSPGAHTSVSSSDLPSSPENDLLRSESAPDGDGRAIAAEAAQRGVILGQEELLSSSSPRSCAPRSFPGSPRGASVLGFSGDIRPSPEGAVSSSRTERPRVSSTPGSHDALSTDSPAPKRTHEVSLSSEMSLPAAQTHRQGRGGGTDPLSAVSSRTRVESWETTEEKTYGIPLTRSPTSETGDGAAATDADSFLSRSTVFNAYSAYSAGSSADGGGEPTRRRKGTDEIAEAVASRGGGGVRDQDTLGVTEDRFGRGNGQDNITVRPYRSADAEAVRRLCHRHFRSLTLPSVFFWICHHSFDLLALLIISLFFAPLQRVMLGGLMFFGYLLLRGVWEFEMYIRHDCPDLNNIKESYMRTKASGFWVAERTEVDSERSGIVKKRIVGCIGLAPLQNDNKTAQLVRLVVDRSLRRQHIGTLLLNTFINYAVQQHYTIVRLYTNNLNNDSIRFAKTKGFELQQVVRRGLMRGDLLKWQKKLEAPGVTQKKTRVSSLPSSVLD</sequence>
<keyword evidence="6" id="KW-1185">Reference proteome</keyword>
<feature type="compositionally biased region" description="Basic and acidic residues" evidence="2">
    <location>
        <begin position="211"/>
        <end position="221"/>
    </location>
</feature>
<dbReference type="GeneID" id="94429737"/>
<dbReference type="CDD" id="cd04301">
    <property type="entry name" value="NAT_SF"/>
    <property type="match status" value="1"/>
</dbReference>
<dbReference type="OrthoDB" id="41532at2759"/>
<dbReference type="AlphaFoldDB" id="A0A2C6KU81"/>
<evidence type="ECO:0000256" key="1">
    <source>
        <dbReference type="ARBA" id="ARBA00022679"/>
    </source>
</evidence>
<feature type="transmembrane region" description="Helical" evidence="3">
    <location>
        <begin position="346"/>
        <end position="367"/>
    </location>
</feature>
<evidence type="ECO:0000256" key="2">
    <source>
        <dbReference type="SAM" id="MobiDB-lite"/>
    </source>
</evidence>
<feature type="compositionally biased region" description="Low complexity" evidence="2">
    <location>
        <begin position="110"/>
        <end position="121"/>
    </location>
</feature>
<keyword evidence="1" id="KW-0808">Transferase</keyword>
<organism evidence="5 6">
    <name type="scientific">Cystoisospora suis</name>
    <dbReference type="NCBI Taxonomy" id="483139"/>
    <lineage>
        <taxon>Eukaryota</taxon>
        <taxon>Sar</taxon>
        <taxon>Alveolata</taxon>
        <taxon>Apicomplexa</taxon>
        <taxon>Conoidasida</taxon>
        <taxon>Coccidia</taxon>
        <taxon>Eucoccidiorida</taxon>
        <taxon>Eimeriorina</taxon>
        <taxon>Sarcocystidae</taxon>
        <taxon>Cystoisospora</taxon>
    </lineage>
</organism>
<comment type="caution">
    <text evidence="5">The sequence shown here is derived from an EMBL/GenBank/DDBJ whole genome shotgun (WGS) entry which is preliminary data.</text>
</comment>
<keyword evidence="3" id="KW-0812">Transmembrane</keyword>
<evidence type="ECO:0000259" key="4">
    <source>
        <dbReference type="PROSITE" id="PS51186"/>
    </source>
</evidence>
<dbReference type="VEuPathDB" id="ToxoDB:CSUI_006363"/>
<dbReference type="GO" id="GO:0008080">
    <property type="term" value="F:N-acetyltransferase activity"/>
    <property type="evidence" value="ECO:0007669"/>
    <property type="project" value="InterPro"/>
</dbReference>
<dbReference type="RefSeq" id="XP_067921498.1">
    <property type="nucleotide sequence ID" value="XM_068066526.1"/>
</dbReference>
<reference evidence="5 6" key="1">
    <citation type="journal article" date="2017" name="Int. J. Parasitol.">
        <title>The genome of the protozoan parasite Cystoisospora suis and a reverse vaccinology approach to identify vaccine candidates.</title>
        <authorList>
            <person name="Palmieri N."/>
            <person name="Shrestha A."/>
            <person name="Ruttkowski B."/>
            <person name="Beck T."/>
            <person name="Vogl C."/>
            <person name="Tomley F."/>
            <person name="Blake D.P."/>
            <person name="Joachim A."/>
        </authorList>
    </citation>
    <scope>NUCLEOTIDE SEQUENCE [LARGE SCALE GENOMIC DNA]</scope>
    <source>
        <strain evidence="5 6">Wien I</strain>
    </source>
</reference>
<feature type="region of interest" description="Disordered" evidence="2">
    <location>
        <begin position="1"/>
        <end position="221"/>
    </location>
</feature>
<evidence type="ECO:0000256" key="3">
    <source>
        <dbReference type="SAM" id="Phobius"/>
    </source>
</evidence>
<dbReference type="Proteomes" id="UP000221165">
    <property type="component" value="Unassembled WGS sequence"/>
</dbReference>
<dbReference type="InterPro" id="IPR000182">
    <property type="entry name" value="GNAT_dom"/>
</dbReference>
<dbReference type="InterPro" id="IPR016181">
    <property type="entry name" value="Acyl_CoA_acyltransferase"/>
</dbReference>
<feature type="transmembrane region" description="Helical" evidence="3">
    <location>
        <begin position="373"/>
        <end position="390"/>
    </location>
</feature>
<dbReference type="InterPro" id="IPR050769">
    <property type="entry name" value="NAT_camello-type"/>
</dbReference>
<evidence type="ECO:0000313" key="6">
    <source>
        <dbReference type="Proteomes" id="UP000221165"/>
    </source>
</evidence>
<feature type="domain" description="N-acetyltransferase" evidence="4">
    <location>
        <begin position="384"/>
        <end position="533"/>
    </location>
</feature>
<protein>
    <submittedName>
        <fullName evidence="5">Gnat family protein</fullName>
    </submittedName>
</protein>
<proteinExistence type="predicted"/>
<dbReference type="SUPFAM" id="SSF55729">
    <property type="entry name" value="Acyl-CoA N-acyltransferases (Nat)"/>
    <property type="match status" value="1"/>
</dbReference>
<evidence type="ECO:0000313" key="5">
    <source>
        <dbReference type="EMBL" id="PHJ19805.1"/>
    </source>
</evidence>
<dbReference type="Pfam" id="PF00583">
    <property type="entry name" value="Acetyltransf_1"/>
    <property type="match status" value="1"/>
</dbReference>
<name>A0A2C6KU81_9APIC</name>
<feature type="compositionally biased region" description="Low complexity" evidence="2">
    <location>
        <begin position="44"/>
        <end position="73"/>
    </location>
</feature>